<dbReference type="EMBL" id="CP135996">
    <property type="protein sequence ID" value="WOC33567.1"/>
    <property type="molecule type" value="Genomic_DNA"/>
</dbReference>
<dbReference type="SMART" id="SM00822">
    <property type="entry name" value="PKS_KR"/>
    <property type="match status" value="1"/>
</dbReference>
<dbReference type="NCBIfam" id="TIGR01830">
    <property type="entry name" value="3oxo_ACP_reduc"/>
    <property type="match status" value="1"/>
</dbReference>
<evidence type="ECO:0000259" key="11">
    <source>
        <dbReference type="SMART" id="SM00822"/>
    </source>
</evidence>
<keyword evidence="10" id="KW-0275">Fatty acid biosynthesis</keyword>
<dbReference type="NCBIfam" id="NF009466">
    <property type="entry name" value="PRK12826.1-2"/>
    <property type="match status" value="1"/>
</dbReference>
<dbReference type="InterPro" id="IPR057326">
    <property type="entry name" value="KR_dom"/>
</dbReference>
<evidence type="ECO:0000313" key="12">
    <source>
        <dbReference type="EMBL" id="WOC33567.1"/>
    </source>
</evidence>
<dbReference type="InterPro" id="IPR002347">
    <property type="entry name" value="SDR_fam"/>
</dbReference>
<dbReference type="InterPro" id="IPR036291">
    <property type="entry name" value="NAD(P)-bd_dom_sf"/>
</dbReference>
<evidence type="ECO:0000256" key="7">
    <source>
        <dbReference type="ARBA" id="ARBA00048508"/>
    </source>
</evidence>
<keyword evidence="6" id="KW-0753">Steroid metabolism</keyword>
<dbReference type="InterPro" id="IPR020904">
    <property type="entry name" value="Sc_DH/Rdtase_CS"/>
</dbReference>
<dbReference type="PRINTS" id="PR00081">
    <property type="entry name" value="GDHRDH"/>
</dbReference>
<dbReference type="EC" id="1.1.1.100" evidence="3 10"/>
<dbReference type="Gene3D" id="3.40.50.720">
    <property type="entry name" value="NAD(P)-binding Rossmann-like Domain"/>
    <property type="match status" value="1"/>
</dbReference>
<comment type="subunit">
    <text evidence="10">Homotetramer.</text>
</comment>
<feature type="active site" description="Proton acceptor" evidence="8">
    <location>
        <position position="153"/>
    </location>
</feature>
<dbReference type="GO" id="GO:0004316">
    <property type="term" value="F:3-oxoacyl-[acyl-carrier-protein] reductase (NADPH) activity"/>
    <property type="evidence" value="ECO:0007669"/>
    <property type="project" value="UniProtKB-UniRule"/>
</dbReference>
<gene>
    <name evidence="12" type="primary">fabG</name>
    <name evidence="12" type="ORF">PXC00_06780</name>
</gene>
<evidence type="ECO:0000256" key="10">
    <source>
        <dbReference type="RuleBase" id="RU366074"/>
    </source>
</evidence>
<dbReference type="InterPro" id="IPR011284">
    <property type="entry name" value="3oxo_ACP_reduc"/>
</dbReference>
<feature type="binding site" evidence="9">
    <location>
        <begin position="153"/>
        <end position="157"/>
    </location>
    <ligand>
        <name>NADP(+)</name>
        <dbReference type="ChEBI" id="CHEBI:58349"/>
    </ligand>
</feature>
<keyword evidence="10" id="KW-0444">Lipid biosynthesis</keyword>
<reference evidence="12 13" key="2">
    <citation type="submission" date="2024-06" db="EMBL/GenBank/DDBJ databases">
        <title>Caproicibacterium argilliputei sp. nov, a novel caproic acid producing anaerobic bacterium isolated from pit mud.</title>
        <authorList>
            <person name="Xia S."/>
        </authorList>
    </citation>
    <scope>NUCLEOTIDE SEQUENCE [LARGE SCALE GENOMIC DNA]</scope>
    <source>
        <strain evidence="12 13">ZCY20-5</strain>
    </source>
</reference>
<evidence type="ECO:0000256" key="6">
    <source>
        <dbReference type="ARBA" id="ARBA00023221"/>
    </source>
</evidence>
<evidence type="ECO:0000256" key="3">
    <source>
        <dbReference type="ARBA" id="ARBA00012948"/>
    </source>
</evidence>
<keyword evidence="10" id="KW-0276">Fatty acid metabolism</keyword>
<dbReference type="PANTHER" id="PTHR42879">
    <property type="entry name" value="3-OXOACYL-(ACYL-CARRIER-PROTEIN) REDUCTASE"/>
    <property type="match status" value="1"/>
</dbReference>
<evidence type="ECO:0000256" key="9">
    <source>
        <dbReference type="PIRSR" id="PIRSR611284-2"/>
    </source>
</evidence>
<dbReference type="Proteomes" id="UP001300604">
    <property type="component" value="Chromosome"/>
</dbReference>
<evidence type="ECO:0000313" key="13">
    <source>
        <dbReference type="Proteomes" id="UP001300604"/>
    </source>
</evidence>
<feature type="binding site" evidence="9">
    <location>
        <position position="88"/>
    </location>
    <ligand>
        <name>NADP(+)</name>
        <dbReference type="ChEBI" id="CHEBI:58349"/>
    </ligand>
</feature>
<dbReference type="FunFam" id="3.40.50.720:FF:000115">
    <property type="entry name" value="3-oxoacyl-[acyl-carrier-protein] reductase FabG"/>
    <property type="match status" value="1"/>
</dbReference>
<comment type="function">
    <text evidence="10">Catalyzes the NADPH-dependent reduction of beta-ketoacyl-ACP substrates to beta-hydroxyacyl-ACP products, the first reductive step in the elongation cycle of fatty acid biosynthesis.</text>
</comment>
<dbReference type="InterPro" id="IPR050259">
    <property type="entry name" value="SDR"/>
</dbReference>
<evidence type="ECO:0000256" key="5">
    <source>
        <dbReference type="ARBA" id="ARBA00023002"/>
    </source>
</evidence>
<protein>
    <recommendedName>
        <fullName evidence="3 10">3-oxoacyl-[acyl-carrier-protein] reductase</fullName>
        <ecNumber evidence="3 10">1.1.1.100</ecNumber>
    </recommendedName>
</protein>
<dbReference type="PRINTS" id="PR00080">
    <property type="entry name" value="SDRFAMILY"/>
</dbReference>
<dbReference type="KEGG" id="carl:PXC00_06780"/>
<feature type="binding site" evidence="9">
    <location>
        <position position="186"/>
    </location>
    <ligand>
        <name>NADP(+)</name>
        <dbReference type="ChEBI" id="CHEBI:58349"/>
    </ligand>
</feature>
<feature type="binding site" evidence="9">
    <location>
        <begin position="10"/>
        <end position="13"/>
    </location>
    <ligand>
        <name>NADP(+)</name>
        <dbReference type="ChEBI" id="CHEBI:58349"/>
    </ligand>
</feature>
<organism evidence="12 13">
    <name type="scientific">Caproicibacterium argilliputei</name>
    <dbReference type="NCBI Taxonomy" id="3030016"/>
    <lineage>
        <taxon>Bacteria</taxon>
        <taxon>Bacillati</taxon>
        <taxon>Bacillota</taxon>
        <taxon>Clostridia</taxon>
        <taxon>Eubacteriales</taxon>
        <taxon>Oscillospiraceae</taxon>
        <taxon>Caproicibacterium</taxon>
    </lineage>
</organism>
<feature type="domain" description="Ketoreductase" evidence="11">
    <location>
        <begin position="4"/>
        <end position="189"/>
    </location>
</feature>
<dbReference type="GO" id="GO:0006633">
    <property type="term" value="P:fatty acid biosynthetic process"/>
    <property type="evidence" value="ECO:0007669"/>
    <property type="project" value="UniProtKB-KW"/>
</dbReference>
<keyword evidence="5 10" id="KW-0560">Oxidoreductase</keyword>
<reference evidence="13" key="1">
    <citation type="submission" date="2024-06" db="EMBL/GenBank/DDBJ databases">
        <title>Caproicibacterium argilliputei sp. nov, a novel caproic acid producing anaerobic bacterium isolated from pit mud.</title>
        <authorList>
            <person name="Zeng C."/>
        </authorList>
    </citation>
    <scope>NUCLEOTIDE SEQUENCE [LARGE SCALE GENOMIC DNA]</scope>
    <source>
        <strain evidence="13">ZCY20-5</strain>
    </source>
</reference>
<dbReference type="GO" id="GO:0008202">
    <property type="term" value="P:steroid metabolic process"/>
    <property type="evidence" value="ECO:0007669"/>
    <property type="project" value="UniProtKB-KW"/>
</dbReference>
<keyword evidence="13" id="KW-1185">Reference proteome</keyword>
<evidence type="ECO:0000256" key="8">
    <source>
        <dbReference type="PIRSR" id="PIRSR611284-1"/>
    </source>
</evidence>
<sequence>MEKKTALVTGGSRGIGRATALELASRGMNVAVVFAGNAESAAETVRQLKTIGAKAQAYQCDVADLTAVKTTAQRILEDFGSVDVLVNNAGVTRDSLLLSAKEADWDRVLGVSLKGAFHMTQALYRHFMKKRAGRIINVSSIVGLHGNAGQAGYAAAKAGIIGFTKSVAKELAGRGVTCNAVAPGFIQSDMTNAMPEKARDAAVATIPMGRPGLPEDVAKAVAFLAGEDAAYITGVVLRVDGGLGM</sequence>
<evidence type="ECO:0000256" key="2">
    <source>
        <dbReference type="ARBA" id="ARBA00006484"/>
    </source>
</evidence>
<keyword evidence="10" id="KW-0443">Lipid metabolism</keyword>
<dbReference type="SUPFAM" id="SSF51735">
    <property type="entry name" value="NAD(P)-binding Rossmann-fold domains"/>
    <property type="match status" value="1"/>
</dbReference>
<keyword evidence="4 9" id="KW-0521">NADP</keyword>
<dbReference type="GO" id="GO:0051287">
    <property type="term" value="F:NAD binding"/>
    <property type="evidence" value="ECO:0007669"/>
    <property type="project" value="UniProtKB-UniRule"/>
</dbReference>
<dbReference type="Pfam" id="PF13561">
    <property type="entry name" value="adh_short_C2"/>
    <property type="match status" value="1"/>
</dbReference>
<proteinExistence type="inferred from homology"/>
<dbReference type="PROSITE" id="PS00061">
    <property type="entry name" value="ADH_SHORT"/>
    <property type="match status" value="1"/>
</dbReference>
<comment type="catalytic activity">
    <reaction evidence="7 10">
        <text>a (3R)-hydroxyacyl-[ACP] + NADP(+) = a 3-oxoacyl-[ACP] + NADPH + H(+)</text>
        <dbReference type="Rhea" id="RHEA:17397"/>
        <dbReference type="Rhea" id="RHEA-COMP:9916"/>
        <dbReference type="Rhea" id="RHEA-COMP:9945"/>
        <dbReference type="ChEBI" id="CHEBI:15378"/>
        <dbReference type="ChEBI" id="CHEBI:57783"/>
        <dbReference type="ChEBI" id="CHEBI:58349"/>
        <dbReference type="ChEBI" id="CHEBI:78776"/>
        <dbReference type="ChEBI" id="CHEBI:78827"/>
        <dbReference type="EC" id="1.1.1.100"/>
    </reaction>
</comment>
<dbReference type="AlphaFoldDB" id="A0AA97DC42"/>
<evidence type="ECO:0000256" key="1">
    <source>
        <dbReference type="ARBA" id="ARBA00005194"/>
    </source>
</evidence>
<evidence type="ECO:0000256" key="4">
    <source>
        <dbReference type="ARBA" id="ARBA00022857"/>
    </source>
</evidence>
<dbReference type="NCBIfam" id="NF005559">
    <property type="entry name" value="PRK07231.1"/>
    <property type="match status" value="1"/>
</dbReference>
<dbReference type="CDD" id="cd05333">
    <property type="entry name" value="BKR_SDR_c"/>
    <property type="match status" value="1"/>
</dbReference>
<accession>A0AA97DC42</accession>
<name>A0AA97DC42_9FIRM</name>
<comment type="similarity">
    <text evidence="2 10">Belongs to the short-chain dehydrogenases/reductases (SDR) family.</text>
</comment>
<dbReference type="PANTHER" id="PTHR42879:SF2">
    <property type="entry name" value="3-OXOACYL-[ACYL-CARRIER-PROTEIN] REDUCTASE FABG"/>
    <property type="match status" value="1"/>
</dbReference>
<comment type="pathway">
    <text evidence="1 10">Lipid metabolism; fatty acid biosynthesis.</text>
</comment>